<keyword evidence="1" id="KW-0472">Membrane</keyword>
<evidence type="ECO:0000313" key="3">
    <source>
        <dbReference type="Proteomes" id="UP000640052"/>
    </source>
</evidence>
<reference evidence="2" key="1">
    <citation type="submission" date="2021-01" db="EMBL/GenBank/DDBJ databases">
        <title>Whole genome shotgun sequence of Acrocarpospora phusangensis NBRC 108782.</title>
        <authorList>
            <person name="Komaki H."/>
            <person name="Tamura T."/>
        </authorList>
    </citation>
    <scope>NUCLEOTIDE SEQUENCE</scope>
    <source>
        <strain evidence="2">NBRC 108782</strain>
    </source>
</reference>
<accession>A0A919QB13</accession>
<feature type="transmembrane region" description="Helical" evidence="1">
    <location>
        <begin position="12"/>
        <end position="32"/>
    </location>
</feature>
<comment type="caution">
    <text evidence="2">The sequence shown here is derived from an EMBL/GenBank/DDBJ whole genome shotgun (WGS) entry which is preliminary data.</text>
</comment>
<sequence length="236" mass="25791">MFKLNDSVRFRRSVTGLLLIVAPLLQLIAILVDPGTWGDDRESVSFGDNPALAQTQSALYHWSWILLPIAILGVLHVARRRGVVLAHIGGGLAVVGFMALSAMLMVDPVEWYLGQHNTPEQAAVIFDEMYDLPGVVFAFQMPWIFFGPIGAGLVAFALRRAGFAPWWVVGAILLGWWVGFLIPYSPVLIPFWAAPVAGFGYLGVKILRMSDAEWISYYPSAAPGVTTPDSYANTTA</sequence>
<feature type="transmembrane region" description="Helical" evidence="1">
    <location>
        <begin position="163"/>
        <end position="182"/>
    </location>
</feature>
<gene>
    <name evidence="2" type="ORF">Aph01nite_39370</name>
</gene>
<protein>
    <submittedName>
        <fullName evidence="2">Uncharacterized protein</fullName>
    </submittedName>
</protein>
<proteinExistence type="predicted"/>
<organism evidence="2 3">
    <name type="scientific">Acrocarpospora phusangensis</name>
    <dbReference type="NCBI Taxonomy" id="1070424"/>
    <lineage>
        <taxon>Bacteria</taxon>
        <taxon>Bacillati</taxon>
        <taxon>Actinomycetota</taxon>
        <taxon>Actinomycetes</taxon>
        <taxon>Streptosporangiales</taxon>
        <taxon>Streptosporangiaceae</taxon>
        <taxon>Acrocarpospora</taxon>
    </lineage>
</organism>
<feature type="transmembrane region" description="Helical" evidence="1">
    <location>
        <begin position="188"/>
        <end position="207"/>
    </location>
</feature>
<dbReference type="RefSeq" id="WP_204042327.1">
    <property type="nucleotide sequence ID" value="NZ_BOOA01000030.1"/>
</dbReference>
<evidence type="ECO:0000313" key="2">
    <source>
        <dbReference type="EMBL" id="GIH25627.1"/>
    </source>
</evidence>
<evidence type="ECO:0000256" key="1">
    <source>
        <dbReference type="SAM" id="Phobius"/>
    </source>
</evidence>
<feature type="transmembrane region" description="Helical" evidence="1">
    <location>
        <begin position="84"/>
        <end position="106"/>
    </location>
</feature>
<keyword evidence="1" id="KW-1133">Transmembrane helix</keyword>
<feature type="transmembrane region" description="Helical" evidence="1">
    <location>
        <begin position="135"/>
        <end position="156"/>
    </location>
</feature>
<name>A0A919QB13_9ACTN</name>
<keyword evidence="1" id="KW-0812">Transmembrane</keyword>
<dbReference type="Proteomes" id="UP000640052">
    <property type="component" value="Unassembled WGS sequence"/>
</dbReference>
<keyword evidence="3" id="KW-1185">Reference proteome</keyword>
<dbReference type="EMBL" id="BOOA01000030">
    <property type="protein sequence ID" value="GIH25627.1"/>
    <property type="molecule type" value="Genomic_DNA"/>
</dbReference>
<dbReference type="AlphaFoldDB" id="A0A919QB13"/>
<feature type="transmembrane region" description="Helical" evidence="1">
    <location>
        <begin position="59"/>
        <end position="77"/>
    </location>
</feature>